<keyword evidence="1" id="KW-0614">Plasmid</keyword>
<reference evidence="1 2" key="1">
    <citation type="submission" date="2016-09" db="EMBL/GenBank/DDBJ databases">
        <title>The complete genome sequences of Rhizobium gallicum, symbiovars gallicum and phaseoli, symbionts associated to common bean (Phaseolus vulgaris).</title>
        <authorList>
            <person name="Bustos P."/>
            <person name="Santamaria R.I."/>
            <person name="Perez-Carrascal O.M."/>
            <person name="Juarez S."/>
            <person name="Lozano L."/>
            <person name="Martinez-Flores I."/>
            <person name="Martinez-Romero E."/>
            <person name="Cevallos M."/>
            <person name="Romero D."/>
            <person name="Davila G."/>
            <person name="Gonzalez V."/>
        </authorList>
    </citation>
    <scope>NUCLEOTIDE SEQUENCE [LARGE SCALE GENOMIC DNA]</scope>
    <source>
        <strain evidence="1 2">8C-3</strain>
        <plasmid evidence="2">Plasmid prsp8c3b</plasmid>
    </source>
</reference>
<dbReference type="EMBL" id="CP017243">
    <property type="protein sequence ID" value="APO77746.1"/>
    <property type="molecule type" value="Genomic_DNA"/>
</dbReference>
<dbReference type="Proteomes" id="UP000185109">
    <property type="component" value="Plasmid pRsp8C3b"/>
</dbReference>
<geneLocation type="plasmid" evidence="2">
    <name>prsp8c3b</name>
</geneLocation>
<sequence>MTATRSVVGRPQHQKGLSVCWTRACDGGGGNDLLWLPQARERPFDASKSSLEPDIRYRNDFAETTSQAPFYDAGEQGQRCLVNGTISPPLPSTLRGVDAKARTLDHQGIGVQATLREQRRKYVYQHGRSHRRQIACTSCKWSSRGDIQDGSRGESVNPICLALVDYFYIPSASGKDPRT</sequence>
<proteinExistence type="predicted"/>
<evidence type="ECO:0000313" key="2">
    <source>
        <dbReference type="Proteomes" id="UP000185109"/>
    </source>
</evidence>
<name>A0A1L5PCM6_RHIET</name>
<gene>
    <name evidence="1" type="ORF">AM571_PB00469</name>
</gene>
<protein>
    <submittedName>
        <fullName evidence="1">Uncharacterized protein</fullName>
    </submittedName>
</protein>
<accession>A0A1L5PCM6</accession>
<organism evidence="1 2">
    <name type="scientific">Rhizobium etli 8C-3</name>
    <dbReference type="NCBI Taxonomy" id="538025"/>
    <lineage>
        <taxon>Bacteria</taxon>
        <taxon>Pseudomonadati</taxon>
        <taxon>Pseudomonadota</taxon>
        <taxon>Alphaproteobacteria</taxon>
        <taxon>Hyphomicrobiales</taxon>
        <taxon>Rhizobiaceae</taxon>
        <taxon>Rhizobium/Agrobacterium group</taxon>
        <taxon>Rhizobium</taxon>
    </lineage>
</organism>
<evidence type="ECO:0000313" key="1">
    <source>
        <dbReference type="EMBL" id="APO77746.1"/>
    </source>
</evidence>
<dbReference type="AlphaFoldDB" id="A0A1L5PCM6"/>